<evidence type="ECO:0000256" key="4">
    <source>
        <dbReference type="ARBA" id="ARBA00022898"/>
    </source>
</evidence>
<reference evidence="8 9" key="1">
    <citation type="submission" date="2011-04" db="EMBL/GenBank/DDBJ databases">
        <title>Complete sequence of Cellulomonas fimi ATCC 484.</title>
        <authorList>
            <consortium name="US DOE Joint Genome Institute"/>
            <person name="Lucas S."/>
            <person name="Han J."/>
            <person name="Lapidus A."/>
            <person name="Cheng J.-F."/>
            <person name="Goodwin L."/>
            <person name="Pitluck S."/>
            <person name="Peters L."/>
            <person name="Chertkov O."/>
            <person name="Detter J.C."/>
            <person name="Han C."/>
            <person name="Tapia R."/>
            <person name="Land M."/>
            <person name="Hauser L."/>
            <person name="Kyrpides N."/>
            <person name="Ivanova N."/>
            <person name="Ovchinnikova G."/>
            <person name="Pagani I."/>
            <person name="Mead D."/>
            <person name="Brumm P."/>
            <person name="Woyke T."/>
        </authorList>
    </citation>
    <scope>NUCLEOTIDE SEQUENCE [LARGE SCALE GENOMIC DNA]</scope>
    <source>
        <strain evidence="9">ATCC 484 / DSM 20113 / JCM 1341 / NBRC 15513 / NCIMB 8980 / NCTC 7547</strain>
    </source>
</reference>
<dbReference type="EMBL" id="CP002666">
    <property type="protein sequence ID" value="AEE44692.1"/>
    <property type="molecule type" value="Genomic_DNA"/>
</dbReference>
<dbReference type="GO" id="GO:0003961">
    <property type="term" value="F:O-acetylhomoserine aminocarboxypropyltransferase activity"/>
    <property type="evidence" value="ECO:0007669"/>
    <property type="project" value="TreeGrafter"/>
</dbReference>
<dbReference type="NCBIfam" id="TIGR01326">
    <property type="entry name" value="OAH_OAS_sulfhy"/>
    <property type="match status" value="1"/>
</dbReference>
<dbReference type="GO" id="GO:0006535">
    <property type="term" value="P:cysteine biosynthetic process from serine"/>
    <property type="evidence" value="ECO:0007669"/>
    <property type="project" value="TreeGrafter"/>
</dbReference>
<dbReference type="InterPro" id="IPR015422">
    <property type="entry name" value="PyrdxlP-dep_Trfase_small"/>
</dbReference>
<dbReference type="eggNOG" id="COG2873">
    <property type="taxonomic scope" value="Bacteria"/>
</dbReference>
<evidence type="ECO:0000256" key="1">
    <source>
        <dbReference type="ARBA" id="ARBA00001933"/>
    </source>
</evidence>
<evidence type="ECO:0000313" key="9">
    <source>
        <dbReference type="Proteomes" id="UP000008460"/>
    </source>
</evidence>
<feature type="region of interest" description="Disordered" evidence="7">
    <location>
        <begin position="1"/>
        <end position="28"/>
    </location>
</feature>
<dbReference type="PANTHER" id="PTHR43797">
    <property type="entry name" value="HOMOCYSTEINE/CYSTEINE SYNTHASE"/>
    <property type="match status" value="1"/>
</dbReference>
<dbReference type="HOGENOM" id="CLU_018986_4_0_11"/>
<protein>
    <submittedName>
        <fullName evidence="8">O-acetylhomoserine/O-acetylserine sulfhydrylase</fullName>
        <ecNumber evidence="8">2.5.1.47</ecNumber>
    </submittedName>
</protein>
<dbReference type="GO" id="GO:0005737">
    <property type="term" value="C:cytoplasm"/>
    <property type="evidence" value="ECO:0007669"/>
    <property type="project" value="TreeGrafter"/>
</dbReference>
<sequence length="442" mass="46949">MPAGRFRSPRPAPPRRASRSTRAPTTGARALPIYQTTSYVFDSAQQAADRFALKELGPIYTRIGNPTTEVVENRIANLEGGVGALLVAAGQAAETFAILNVAEAGDHVVASPSLYGGTYNLLHYTLPKLGIETTFVDDPHDADAWRAAVRPNTKLFFAETIPNPKSDVLDIELVADVAHASEVPLIVDNTVATPYLINPLQWGADVVVHSATKYLGGHGSAIGGVIVDAGRFDYTADPEKFPGFSKPDPSYHGLVIGEALGKDGAFGVNLSYILKARIQLLRDLGAAVSPFNAFLIAQGVETLSLRVERHVANAQRVAEWLEAREDVVRVHYAGLESSPWHANQLKYAPRGAGAVLAFELAGGSEAGQAFVSALELHSNVANIGDVRSLVIHPASTTHSQLTPEEQAKSGVTPGLVRLAVGIEHVDDILADLDAGFRAAKGV</sequence>
<dbReference type="Pfam" id="PF01053">
    <property type="entry name" value="Cys_Met_Meta_PP"/>
    <property type="match status" value="1"/>
</dbReference>
<evidence type="ECO:0000313" key="8">
    <source>
        <dbReference type="EMBL" id="AEE44692.1"/>
    </source>
</evidence>
<dbReference type="GO" id="GO:0004124">
    <property type="term" value="F:cysteine synthase activity"/>
    <property type="evidence" value="ECO:0007669"/>
    <property type="project" value="UniProtKB-EC"/>
</dbReference>
<dbReference type="PANTHER" id="PTHR43797:SF2">
    <property type="entry name" value="HOMOCYSTEINE_CYSTEINE SYNTHASE"/>
    <property type="match status" value="1"/>
</dbReference>
<keyword evidence="4 5" id="KW-0663">Pyridoxal phosphate</keyword>
<proteinExistence type="inferred from homology"/>
<keyword evidence="3 8" id="KW-0808">Transferase</keyword>
<dbReference type="SUPFAM" id="SSF53383">
    <property type="entry name" value="PLP-dependent transferases"/>
    <property type="match status" value="1"/>
</dbReference>
<keyword evidence="9" id="KW-1185">Reference proteome</keyword>
<dbReference type="InterPro" id="IPR015424">
    <property type="entry name" value="PyrdxlP-dep_Trfase"/>
</dbReference>
<dbReference type="AlphaFoldDB" id="F4GY24"/>
<dbReference type="InterPro" id="IPR054542">
    <property type="entry name" value="Cys_met_metab_PP"/>
</dbReference>
<evidence type="ECO:0000256" key="2">
    <source>
        <dbReference type="ARBA" id="ARBA00009077"/>
    </source>
</evidence>
<dbReference type="Gene3D" id="3.90.1150.10">
    <property type="entry name" value="Aspartate Aminotransferase, domain 1"/>
    <property type="match status" value="1"/>
</dbReference>
<feature type="modified residue" description="N6-(pyridoxal phosphate)lysine" evidence="5">
    <location>
        <position position="213"/>
    </location>
</feature>
<dbReference type="PIRSF" id="PIRSF001434">
    <property type="entry name" value="CGS"/>
    <property type="match status" value="1"/>
</dbReference>
<evidence type="ECO:0000256" key="5">
    <source>
        <dbReference type="PIRSR" id="PIRSR001434-2"/>
    </source>
</evidence>
<dbReference type="STRING" id="590998.Celf_0552"/>
<dbReference type="FunFam" id="3.40.640.10:FF:000035">
    <property type="entry name" value="O-succinylhomoserine sulfhydrylase"/>
    <property type="match status" value="1"/>
</dbReference>
<dbReference type="RefSeq" id="WP_013769721.1">
    <property type="nucleotide sequence ID" value="NC_015514.1"/>
</dbReference>
<dbReference type="InterPro" id="IPR015421">
    <property type="entry name" value="PyrdxlP-dep_Trfase_major"/>
</dbReference>
<dbReference type="InterPro" id="IPR006235">
    <property type="entry name" value="OAc-hSer/O-AcSer_sulfhydrylase"/>
</dbReference>
<evidence type="ECO:0000256" key="6">
    <source>
        <dbReference type="RuleBase" id="RU362118"/>
    </source>
</evidence>
<name>F4GY24_CELFA</name>
<gene>
    <name evidence="8" type="ordered locus">Celf_0552</name>
</gene>
<dbReference type="CDD" id="cd00614">
    <property type="entry name" value="CGS_like"/>
    <property type="match status" value="1"/>
</dbReference>
<dbReference type="Gene3D" id="3.40.640.10">
    <property type="entry name" value="Type I PLP-dependent aspartate aminotransferase-like (Major domain)"/>
    <property type="match status" value="1"/>
</dbReference>
<dbReference type="KEGG" id="cfi:Celf_0552"/>
<comment type="cofactor">
    <cofactor evidence="1 6">
        <name>pyridoxal 5'-phosphate</name>
        <dbReference type="ChEBI" id="CHEBI:597326"/>
    </cofactor>
</comment>
<dbReference type="GO" id="GO:0030170">
    <property type="term" value="F:pyridoxal phosphate binding"/>
    <property type="evidence" value="ECO:0007669"/>
    <property type="project" value="InterPro"/>
</dbReference>
<dbReference type="Proteomes" id="UP000008460">
    <property type="component" value="Chromosome"/>
</dbReference>
<dbReference type="NCBIfam" id="NF005872">
    <property type="entry name" value="PRK07812.1"/>
    <property type="match status" value="1"/>
</dbReference>
<dbReference type="GO" id="GO:0071269">
    <property type="term" value="P:L-homocysteine biosynthetic process"/>
    <property type="evidence" value="ECO:0007669"/>
    <property type="project" value="TreeGrafter"/>
</dbReference>
<dbReference type="PROSITE" id="PS00868">
    <property type="entry name" value="CYS_MET_METAB_PP"/>
    <property type="match status" value="1"/>
</dbReference>
<evidence type="ECO:0000256" key="7">
    <source>
        <dbReference type="SAM" id="MobiDB-lite"/>
    </source>
</evidence>
<dbReference type="InterPro" id="IPR000277">
    <property type="entry name" value="Cys/Met-Metab_PyrdxlP-dep_enz"/>
</dbReference>
<evidence type="ECO:0000256" key="3">
    <source>
        <dbReference type="ARBA" id="ARBA00022679"/>
    </source>
</evidence>
<accession>F4GY24</accession>
<comment type="similarity">
    <text evidence="2 6">Belongs to the trans-sulfuration enzymes family.</text>
</comment>
<dbReference type="GO" id="GO:0019346">
    <property type="term" value="P:transsulfuration"/>
    <property type="evidence" value="ECO:0007669"/>
    <property type="project" value="InterPro"/>
</dbReference>
<dbReference type="EC" id="2.5.1.47" evidence="8"/>
<organism evidence="8 9">
    <name type="scientific">Cellulomonas fimi (strain ATCC 484 / DSM 20113 / JCM 1341 / CCUG 24087 / LMG 16345 / NBRC 15513 / NCIMB 8980 / NCTC 7547 / NRS-133)</name>
    <dbReference type="NCBI Taxonomy" id="590998"/>
    <lineage>
        <taxon>Bacteria</taxon>
        <taxon>Bacillati</taxon>
        <taxon>Actinomycetota</taxon>
        <taxon>Actinomycetes</taxon>
        <taxon>Micrococcales</taxon>
        <taxon>Cellulomonadaceae</taxon>
        <taxon>Cellulomonas</taxon>
    </lineage>
</organism>